<organism evidence="1 2">
    <name type="scientific">Nitrospirillum viridazoti CBAmc</name>
    <dbReference type="NCBI Taxonomy" id="1441467"/>
    <lineage>
        <taxon>Bacteria</taxon>
        <taxon>Pseudomonadati</taxon>
        <taxon>Pseudomonadota</taxon>
        <taxon>Alphaproteobacteria</taxon>
        <taxon>Rhodospirillales</taxon>
        <taxon>Azospirillaceae</taxon>
        <taxon>Nitrospirillum</taxon>
        <taxon>Nitrospirillum viridazoti</taxon>
    </lineage>
</organism>
<evidence type="ECO:0000313" key="1">
    <source>
        <dbReference type="EMBL" id="ASG21199.1"/>
    </source>
</evidence>
<sequence>MPLKIETFSNVTGGSSYFKAIGHPLAAEPAKALLADLRAAGRVAVYDPLNMLEPFDEIHHLTGPGGSVDVAAVYAQNVDKIGQTLLGHPAQPVTALAGTAVDAVFVAAFDADRLVAHIRHLIPAGAKVYSLDPLKLPADLLTDRRTYLAPLNFATNYAFFRDGAGHHTRVVTANYWSSYGAAEPYLWLCLFDEDGQVLARWTQELPGADGTVVIDSAAVRKEFDLPEFTGQLFIHVVGAAGHDVVKYALDTYGDAADTLSCTHDANAWPSDFYAGLPAPRADERVILWVQNSHPCPIPAGAVALNLMGHETAVELDREIGPYATYALDVASLLPDAHWPQQVEIRAGKHFVRPRYEVIRTDAAGVARHRIAHPNVERMDLKPDPKLATLTNLMGKGFILPAPIFPAGRFRTIALPTPMGTTQAHLPLTAIVYDADGTEVARRDLGRLPRDHETVFEAADILDGKSLPSGYGHLELIYDFAAGENDADGWLHALFRYEDGVSGHAAETSFGAHMFNTVLTYKNEPQSYSGRAPGLSTRLFLRTGMAADVDTLCHLIYPASTPWNARSNTALVLMTKDGEEVARRMVSIACSGSFHFRVGQTFTSSEVKDAGRDAYVLIRDTTCRLFGYHGLIRDGANGAFALDHMFGF</sequence>
<gene>
    <name evidence="1" type="ORF">Y958_10475</name>
</gene>
<proteinExistence type="predicted"/>
<dbReference type="AlphaFoldDB" id="A0A248JRG1"/>
<accession>A0A248JRG1</accession>
<dbReference type="Proteomes" id="UP000197153">
    <property type="component" value="Chromosome 1"/>
</dbReference>
<name>A0A248JRG1_9PROT</name>
<keyword evidence="2" id="KW-1185">Reference proteome</keyword>
<dbReference type="EMBL" id="CP022110">
    <property type="protein sequence ID" value="ASG21199.1"/>
    <property type="molecule type" value="Genomic_DNA"/>
</dbReference>
<evidence type="ECO:0000313" key="2">
    <source>
        <dbReference type="Proteomes" id="UP000197153"/>
    </source>
</evidence>
<reference evidence="1 2" key="1">
    <citation type="submission" date="2017-06" db="EMBL/GenBank/DDBJ databases">
        <title>Complete genome sequence of Nitrospirillum amazonense strain CBAmC, an endophytic nitrogen-fixing and plant growth-promoting bacterium, isolated from sugarcane.</title>
        <authorList>
            <person name="Schwab S."/>
            <person name="dos Santos Teixeira K.R."/>
            <person name="Simoes Araujo J.L."/>
            <person name="Soares Vidal M."/>
            <person name="Borges de Freitas H.R."/>
            <person name="Rivello Crivelaro A.L."/>
            <person name="Bueno de Camargo Nunes A."/>
            <person name="dos Santos C.M."/>
            <person name="Palmeira da Silva Rosa D."/>
            <person name="da Silva Padilha D."/>
            <person name="da Silva E."/>
            <person name="Araujo Terra L."/>
            <person name="Soares Mendes V."/>
            <person name="Farinelli L."/>
            <person name="Magalhaes Cruz L."/>
            <person name="Baldani J.I."/>
        </authorList>
    </citation>
    <scope>NUCLEOTIDE SEQUENCE [LARGE SCALE GENOMIC DNA]</scope>
    <source>
        <strain evidence="1 2">CBAmC</strain>
    </source>
</reference>
<protein>
    <submittedName>
        <fullName evidence="1">Uncharacterized protein</fullName>
    </submittedName>
</protein>
<dbReference type="KEGG" id="nao:Y958_10475"/>
<dbReference type="RefSeq" id="WP_088871929.1">
    <property type="nucleotide sequence ID" value="NZ_CP022110.1"/>
</dbReference>